<accession>A0ABZ2TFG8</accession>
<dbReference type="EMBL" id="CP146606">
    <property type="protein sequence ID" value="WYK18462.1"/>
    <property type="molecule type" value="Genomic_DNA"/>
</dbReference>
<sequence>MIHLLNLSLATPRALLSAVAANGGGHTSENHDAGFAKQPSVSRDELLILFHDKLR</sequence>
<protein>
    <submittedName>
        <fullName evidence="1">Uncharacterized protein</fullName>
    </submittedName>
</protein>
<proteinExistence type="predicted"/>
<reference evidence="1 2" key="1">
    <citation type="submission" date="2024-02" db="EMBL/GenBank/DDBJ databases">
        <title>Roseovarius strain W115 nov., isolated from a marine algae.</title>
        <authorList>
            <person name="Lee M.W."/>
            <person name="Lee J.K."/>
            <person name="Kim J.M."/>
            <person name="Choi D.G."/>
            <person name="Baek J.H."/>
            <person name="Bayburt H."/>
            <person name="Jung J.J."/>
            <person name="Han D.M."/>
            <person name="Jeon C.O."/>
        </authorList>
    </citation>
    <scope>NUCLEOTIDE SEQUENCE [LARGE SCALE GENOMIC DNA]</scope>
    <source>
        <strain evidence="1 2">W115</strain>
    </source>
</reference>
<gene>
    <name evidence="1" type="ORF">RZS32_000830</name>
</gene>
<evidence type="ECO:0000313" key="1">
    <source>
        <dbReference type="EMBL" id="WYK18462.1"/>
    </source>
</evidence>
<dbReference type="RefSeq" id="WP_317055151.1">
    <property type="nucleotide sequence ID" value="NZ_CP146606.1"/>
</dbReference>
<evidence type="ECO:0000313" key="2">
    <source>
        <dbReference type="Proteomes" id="UP001281305"/>
    </source>
</evidence>
<keyword evidence="2" id="KW-1185">Reference proteome</keyword>
<dbReference type="Proteomes" id="UP001281305">
    <property type="component" value="Chromosome"/>
</dbReference>
<organism evidence="1 2">
    <name type="scientific">Roseovarius rhodophyticola</name>
    <dbReference type="NCBI Taxonomy" id="3080827"/>
    <lineage>
        <taxon>Bacteria</taxon>
        <taxon>Pseudomonadati</taxon>
        <taxon>Pseudomonadota</taxon>
        <taxon>Alphaproteobacteria</taxon>
        <taxon>Rhodobacterales</taxon>
        <taxon>Roseobacteraceae</taxon>
        <taxon>Roseovarius</taxon>
    </lineage>
</organism>
<name>A0ABZ2TFG8_9RHOB</name>